<dbReference type="HOGENOM" id="CLU_1595440_0_0_1"/>
<dbReference type="AlphaFoldDB" id="U9SRZ1"/>
<proteinExistence type="predicted"/>
<reference evidence="1" key="1">
    <citation type="submission" date="2013-07" db="EMBL/GenBank/DDBJ databases">
        <title>The genome of an arbuscular mycorrhizal fungus provides insights into the evolution of the oldest plant symbiosis.</title>
        <authorList>
            <consortium name="DOE Joint Genome Institute"/>
            <person name="Tisserant E."/>
            <person name="Malbreil M."/>
            <person name="Kuo A."/>
            <person name="Kohler A."/>
            <person name="Symeonidi A."/>
            <person name="Balestrini R."/>
            <person name="Charron P."/>
            <person name="Duensing N."/>
            <person name="Frei-dit-Frey N."/>
            <person name="Gianinazzi-Pearson V."/>
            <person name="Gilbert B."/>
            <person name="Handa Y."/>
            <person name="Hijri M."/>
            <person name="Kaul R."/>
            <person name="Kawaguchi M."/>
            <person name="Krajinski F."/>
            <person name="Lammers P."/>
            <person name="Lapierre D."/>
            <person name="Masclaux F.G."/>
            <person name="Murat C."/>
            <person name="Morin E."/>
            <person name="Ndikumana S."/>
            <person name="Pagni M."/>
            <person name="Petitpierre D."/>
            <person name="Requena N."/>
            <person name="Rosikiewicz P."/>
            <person name="Riley R."/>
            <person name="Saito K."/>
            <person name="San Clemente H."/>
            <person name="Shapiro H."/>
            <person name="van Tuinen D."/>
            <person name="Becard G."/>
            <person name="Bonfante P."/>
            <person name="Paszkowski U."/>
            <person name="Shachar-Hill Y."/>
            <person name="Young J.P."/>
            <person name="Sanders I.R."/>
            <person name="Henrissat B."/>
            <person name="Rensing S.A."/>
            <person name="Grigoriev I.V."/>
            <person name="Corradi N."/>
            <person name="Roux C."/>
            <person name="Martin F."/>
        </authorList>
    </citation>
    <scope>NUCLEOTIDE SEQUENCE</scope>
    <source>
        <strain evidence="1">DAOM 197198</strain>
    </source>
</reference>
<dbReference type="EMBL" id="KI299232">
    <property type="protein sequence ID" value="ERZ97876.1"/>
    <property type="molecule type" value="Genomic_DNA"/>
</dbReference>
<sequence>MLGELEYQEFLPEDDLLQCEENKKSKNLGGAALKKEAKICNISGGGLKRWVNTQWHTMFDCVDSIRRHKEVLEKLQTDYENLLPQAILTILRSQKTNEEIRNILVDAHLNPDDDLIEVIDDDYEFDDIEARIFDKEDDLIISKELNLDANAFIKDLDEIIEDSDNIGMEEENIQDIVISENESSIEWDPDIEADKIIDDM</sequence>
<evidence type="ECO:0000313" key="1">
    <source>
        <dbReference type="EMBL" id="ERZ97876.1"/>
    </source>
</evidence>
<name>U9SRZ1_RHIID</name>
<dbReference type="VEuPathDB" id="FungiDB:RhiirFUN_016905"/>
<accession>U9SRZ1</accession>
<gene>
    <name evidence="1" type="ORF">GLOINDRAFT_88764</name>
</gene>
<organism evidence="1">
    <name type="scientific">Rhizophagus irregularis (strain DAOM 181602 / DAOM 197198 / MUCL 43194)</name>
    <name type="common">Arbuscular mycorrhizal fungus</name>
    <name type="synonym">Glomus intraradices</name>
    <dbReference type="NCBI Taxonomy" id="747089"/>
    <lineage>
        <taxon>Eukaryota</taxon>
        <taxon>Fungi</taxon>
        <taxon>Fungi incertae sedis</taxon>
        <taxon>Mucoromycota</taxon>
        <taxon>Glomeromycotina</taxon>
        <taxon>Glomeromycetes</taxon>
        <taxon>Glomerales</taxon>
        <taxon>Glomeraceae</taxon>
        <taxon>Rhizophagus</taxon>
    </lineage>
</organism>
<protein>
    <submittedName>
        <fullName evidence="1">Uncharacterized protein</fullName>
    </submittedName>
</protein>